<evidence type="ECO:0000256" key="5">
    <source>
        <dbReference type="ARBA" id="ARBA00023136"/>
    </source>
</evidence>
<proteinExistence type="predicted"/>
<evidence type="ECO:0000313" key="10">
    <source>
        <dbReference type="Proteomes" id="UP001166784"/>
    </source>
</evidence>
<keyword evidence="5 7" id="KW-0472">Membrane</keyword>
<protein>
    <submittedName>
        <fullName evidence="9">DUF4040 domain-containing protein</fullName>
    </submittedName>
</protein>
<name>A0ABS9SWL1_9ACTN</name>
<evidence type="ECO:0000313" key="9">
    <source>
        <dbReference type="EMBL" id="MCH6160674.1"/>
    </source>
</evidence>
<keyword evidence="3 7" id="KW-0812">Transmembrane</keyword>
<dbReference type="EMBL" id="JAKWJU010000002">
    <property type="protein sequence ID" value="MCH6160674.1"/>
    <property type="molecule type" value="Genomic_DNA"/>
</dbReference>
<keyword evidence="10" id="KW-1185">Reference proteome</keyword>
<feature type="compositionally biased region" description="Basic and acidic residues" evidence="6">
    <location>
        <begin position="94"/>
        <end position="114"/>
    </location>
</feature>
<dbReference type="RefSeq" id="WP_241058716.1">
    <property type="nucleotide sequence ID" value="NZ_JAKWJU010000002.1"/>
</dbReference>
<feature type="compositionally biased region" description="Polar residues" evidence="6">
    <location>
        <begin position="80"/>
        <end position="91"/>
    </location>
</feature>
<dbReference type="InterPro" id="IPR025383">
    <property type="entry name" value="MrpA_C/MbhD"/>
</dbReference>
<reference evidence="9" key="1">
    <citation type="submission" date="2022-03" db="EMBL/GenBank/DDBJ databases">
        <authorList>
            <person name="Santos J.D.N."/>
            <person name="Kallscheuer N."/>
            <person name="Jogler C."/>
            <person name="Lage O.M."/>
        </authorList>
    </citation>
    <scope>NUCLEOTIDE SEQUENCE</scope>
    <source>
        <strain evidence="9">M600PL45_2</strain>
    </source>
</reference>
<feature type="region of interest" description="Disordered" evidence="6">
    <location>
        <begin position="77"/>
        <end position="114"/>
    </location>
</feature>
<organism evidence="9 10">
    <name type="scientific">Streptomyces marispadix</name>
    <dbReference type="NCBI Taxonomy" id="2922868"/>
    <lineage>
        <taxon>Bacteria</taxon>
        <taxon>Bacillati</taxon>
        <taxon>Actinomycetota</taxon>
        <taxon>Actinomycetes</taxon>
        <taxon>Kitasatosporales</taxon>
        <taxon>Streptomycetaceae</taxon>
        <taxon>Streptomyces</taxon>
    </lineage>
</organism>
<feature type="transmembrane region" description="Helical" evidence="7">
    <location>
        <begin position="29"/>
        <end position="47"/>
    </location>
</feature>
<comment type="subcellular location">
    <subcellularLocation>
        <location evidence="1">Cell membrane</location>
        <topology evidence="1">Multi-pass membrane protein</topology>
    </subcellularLocation>
</comment>
<evidence type="ECO:0000256" key="4">
    <source>
        <dbReference type="ARBA" id="ARBA00022989"/>
    </source>
</evidence>
<keyword evidence="2" id="KW-1003">Cell membrane</keyword>
<evidence type="ECO:0000259" key="8">
    <source>
        <dbReference type="Pfam" id="PF13244"/>
    </source>
</evidence>
<reference evidence="9" key="2">
    <citation type="journal article" date="2023" name="Int. J. Syst. Evol. Microbiol.">
        <title>Streptomyces marispadix sp. nov., isolated from marine beach sediment of the Northern Coast of Portugal.</title>
        <authorList>
            <person name="dos Santos J.D.N."/>
            <person name="Vitorino I.R."/>
            <person name="Kallscheuer N."/>
            <person name="Srivastava A."/>
            <person name="Krautwurst S."/>
            <person name="Marz M."/>
            <person name="Jogler C."/>
            <person name="Lobo Da Cunha A."/>
            <person name="Catita J."/>
            <person name="Goncalves H."/>
            <person name="Gonzalez I."/>
            <person name="Reyes F."/>
            <person name="Lage O.M."/>
        </authorList>
    </citation>
    <scope>NUCLEOTIDE SEQUENCE</scope>
    <source>
        <strain evidence="9">M600PL45_2</strain>
    </source>
</reference>
<evidence type="ECO:0000256" key="1">
    <source>
        <dbReference type="ARBA" id="ARBA00004651"/>
    </source>
</evidence>
<evidence type="ECO:0000256" key="6">
    <source>
        <dbReference type="SAM" id="MobiDB-lite"/>
    </source>
</evidence>
<evidence type="ECO:0000256" key="2">
    <source>
        <dbReference type="ARBA" id="ARBA00022475"/>
    </source>
</evidence>
<gene>
    <name evidence="9" type="ORF">MMA15_09730</name>
</gene>
<evidence type="ECO:0000256" key="7">
    <source>
        <dbReference type="SAM" id="Phobius"/>
    </source>
</evidence>
<feature type="domain" description="MrpA C-terminal/MbhD" evidence="8">
    <location>
        <begin position="11"/>
        <end position="77"/>
    </location>
</feature>
<sequence>MTDVLIAVALVLVAVTATAAVLNHEPLRQALVLSFLGLTLALLFALVQAPDVSLSQLAVGSALTPLMIVLTVRKVRRGTGDSTASETTGASDDQGTRGDRDAGDRDAGGGEERR</sequence>
<accession>A0ABS9SWL1</accession>
<evidence type="ECO:0000256" key="3">
    <source>
        <dbReference type="ARBA" id="ARBA00022692"/>
    </source>
</evidence>
<keyword evidence="4 7" id="KW-1133">Transmembrane helix</keyword>
<dbReference type="Pfam" id="PF13244">
    <property type="entry name" value="MbhD"/>
    <property type="match status" value="1"/>
</dbReference>
<dbReference type="Proteomes" id="UP001166784">
    <property type="component" value="Unassembled WGS sequence"/>
</dbReference>
<comment type="caution">
    <text evidence="9">The sequence shown here is derived from an EMBL/GenBank/DDBJ whole genome shotgun (WGS) entry which is preliminary data.</text>
</comment>